<accession>A0ABU7HII2</accession>
<feature type="signal peptide" evidence="1">
    <location>
        <begin position="1"/>
        <end position="24"/>
    </location>
</feature>
<dbReference type="Proteomes" id="UP001354227">
    <property type="component" value="Unassembled WGS sequence"/>
</dbReference>
<name>A0ABU7HII2_9PSED</name>
<evidence type="ECO:0000313" key="2">
    <source>
        <dbReference type="EMBL" id="MEE1891000.1"/>
    </source>
</evidence>
<proteinExistence type="predicted"/>
<organism evidence="2 3">
    <name type="scientific">Pseudomonas carassii</name>
    <dbReference type="NCBI Taxonomy" id="3115855"/>
    <lineage>
        <taxon>Bacteria</taxon>
        <taxon>Pseudomonadati</taxon>
        <taxon>Pseudomonadota</taxon>
        <taxon>Gammaproteobacteria</taxon>
        <taxon>Pseudomonadales</taxon>
        <taxon>Pseudomonadaceae</taxon>
        <taxon>Pseudomonas</taxon>
    </lineage>
</organism>
<dbReference type="EMBL" id="JAZDCT010000053">
    <property type="protein sequence ID" value="MEE1891000.1"/>
    <property type="molecule type" value="Genomic_DNA"/>
</dbReference>
<gene>
    <name evidence="2" type="ORF">V0R62_25340</name>
</gene>
<evidence type="ECO:0000256" key="1">
    <source>
        <dbReference type="SAM" id="SignalP"/>
    </source>
</evidence>
<reference evidence="2" key="1">
    <citation type="submission" date="2024-01" db="EMBL/GenBank/DDBJ databases">
        <title>Unpublished Manusciprt.</title>
        <authorList>
            <person name="Duman M."/>
            <person name="Valdes E.G."/>
            <person name="Ajmi N."/>
            <person name="Altun S."/>
            <person name="Saticioglu I.B."/>
        </authorList>
    </citation>
    <scope>NUCLEOTIDE SEQUENCE</scope>
    <source>
        <strain evidence="2">137P</strain>
    </source>
</reference>
<evidence type="ECO:0000313" key="3">
    <source>
        <dbReference type="Proteomes" id="UP001354227"/>
    </source>
</evidence>
<dbReference type="RefSeq" id="WP_330105658.1">
    <property type="nucleotide sequence ID" value="NZ_JAZDCT010000053.1"/>
</dbReference>
<protein>
    <submittedName>
        <fullName evidence="2">Uncharacterized protein</fullName>
    </submittedName>
</protein>
<keyword evidence="3" id="KW-1185">Reference proteome</keyword>
<sequence length="155" mass="16052">MQLKKRIFMALAATSLLAAGAAHAGPAVTVTVKNLGTADAKYSMVGNVEALTNAGATPKPADVIRPKESSTFVVRGALSPDMTTAVLRYKIGAKTCVFKTAFVNTIIPGGLGSGTIQKAPKWTKDAESTGGARCNASISATSLSDFSWKAEFTIQ</sequence>
<feature type="chain" id="PRO_5045373083" evidence="1">
    <location>
        <begin position="25"/>
        <end position="155"/>
    </location>
</feature>
<comment type="caution">
    <text evidence="2">The sequence shown here is derived from an EMBL/GenBank/DDBJ whole genome shotgun (WGS) entry which is preliminary data.</text>
</comment>
<keyword evidence="1" id="KW-0732">Signal</keyword>